<name>A0ABN9LV82_9NEOB</name>
<feature type="compositionally biased region" description="Polar residues" evidence="3">
    <location>
        <begin position="921"/>
        <end position="930"/>
    </location>
</feature>
<evidence type="ECO:0000256" key="2">
    <source>
        <dbReference type="PROSITE-ProRule" id="PRU00076"/>
    </source>
</evidence>
<feature type="region of interest" description="Disordered" evidence="3">
    <location>
        <begin position="62"/>
        <end position="82"/>
    </location>
</feature>
<keyword evidence="1 2" id="KW-1015">Disulfide bond</keyword>
<comment type="caution">
    <text evidence="5">The sequence shown here is derived from an EMBL/GenBank/DDBJ whole genome shotgun (WGS) entry which is preliminary data.</text>
</comment>
<evidence type="ECO:0000313" key="5">
    <source>
        <dbReference type="EMBL" id="CAJ0951645.1"/>
    </source>
</evidence>
<keyword evidence="6" id="KW-1185">Reference proteome</keyword>
<dbReference type="InterPro" id="IPR001881">
    <property type="entry name" value="EGF-like_Ca-bd_dom"/>
</dbReference>
<feature type="compositionally biased region" description="Polar residues" evidence="3">
    <location>
        <begin position="296"/>
        <end position="314"/>
    </location>
</feature>
<feature type="domain" description="EGF-like" evidence="4">
    <location>
        <begin position="1634"/>
        <end position="1671"/>
    </location>
</feature>
<dbReference type="SUPFAM" id="SSF57196">
    <property type="entry name" value="EGF/Laminin"/>
    <property type="match status" value="1"/>
</dbReference>
<dbReference type="Gene3D" id="2.10.25.10">
    <property type="entry name" value="Laminin"/>
    <property type="match status" value="1"/>
</dbReference>
<feature type="region of interest" description="Disordered" evidence="3">
    <location>
        <begin position="1542"/>
        <end position="1567"/>
    </location>
</feature>
<dbReference type="PROSITE" id="PS01186">
    <property type="entry name" value="EGF_2"/>
    <property type="match status" value="1"/>
</dbReference>
<dbReference type="PROSITE" id="PS50026">
    <property type="entry name" value="EGF_3"/>
    <property type="match status" value="1"/>
</dbReference>
<feature type="compositionally biased region" description="Basic and acidic residues" evidence="3">
    <location>
        <begin position="493"/>
        <end position="513"/>
    </location>
</feature>
<feature type="non-terminal residue" evidence="5">
    <location>
        <position position="1"/>
    </location>
</feature>
<dbReference type="SMART" id="SM00179">
    <property type="entry name" value="EGF_CA"/>
    <property type="match status" value="1"/>
</dbReference>
<dbReference type="CDD" id="cd00054">
    <property type="entry name" value="EGF_CA"/>
    <property type="match status" value="1"/>
</dbReference>
<feature type="region of interest" description="Disordered" evidence="3">
    <location>
        <begin position="1402"/>
        <end position="1421"/>
    </location>
</feature>
<feature type="compositionally biased region" description="Basic and acidic residues" evidence="3">
    <location>
        <begin position="64"/>
        <end position="80"/>
    </location>
</feature>
<sequence length="1683" mass="181135">TGPVDHLLHKLGISTHNITDDSIQYPFIEILPPISSSEEEMDCDNSTAAATSPSLKFINGKQEITPESKLSKTEEAKGDQIESVTPSLIASVSPLSDVTEQSVYQTDTPEFTSLESQEPEASGDTEVKIKDLPTTQPILEVKNLTSQEPKTIFQTSSTQQLPIFPIDSSGDIESAVSPSVKPTIIISESTAEMSVKPSPSYELHEIVTQGSVSILPTTNIMLSEDASTVLDLQAELGVATTGPLKIIQDSTAYLFPEGSGDEIEFITNVTTPVQVLKESVEKTTDEAKIIGPPESPSQTTASPSQEITETSSVVTERGEEDSISTKAHETFQLTDDTEGSAEVFATKDSSTLDVHTTETSDKVTVPTSVDTIIPVESSVDSGAVSEYGISTTPKVKTEKIGTDYTETSAAELKSTEDDQNIPLTFTESSDIQKPDLPGDKVTLTAITDSFITIADQTVDSQSQKPTSVQQLFDSEASGEKDDDIFTTITPTDVKSEFPGEQTTEKSELVEKGTETVQEPVSTQVPFYEKHISPVPTVKDGTYEVFGSGDIELTSTSVDDSIIFSTPKAKLITESESSERVKIEVTSSTYIIETRDAIASTSSSFTEEGSEHVKTLETETSEVEIKGSSIITDPPGVIPEHSTVSILQKVISTQFDELGSGELEKISSSVPTSSIVFEVPSTVSYIASPETVERIQLTSEDSEKLQPDQTLEPHITTEATKVYIDEGLETSDYAPKKLEATDSQVIFEGSGMELETHTDSFIATLVTEEHIGVTLPSLETEFDSDLQDLTTKTEGPASLISLSPSTSHLLIDETKSSTEEVLKTKVATISPIGVEDEKEFMIGTGKTPSSEVIEESTISSIWSLSQPNDSISEVVSSTPIPSEFILDEKSSTRFTEELPSSAVTIIEENVSTEKSDVEGSGETFSDIQTPVTKLYPDLKSPSPGKEDEQGSITSDSLRLTDDQYQESADGTTFDSLSATQSTDIITSSQIKDITDEIGTQETDDHAISTTETVDKSTDIFVQSTTEPQQTTEPFTEQSSGLDIFTEEPIAVKVTTISSAKTDADTATISPAALQPDQLIQLSTPQQTEVLTQKEQSSGDDAFTEEPNIVTLSSSKTVADSTTISPETSQPYNLIDISTAQQTEVHTQKAFEDATFKEVTEGGISVMESGRVTSKDDVLQQSTQLPIKESSGIQFTTSGTVSSDIKKTFTIPLIDLFEGSTEGSGSELTSKATDATHQPIKPSVFASASPVHTQRDVVESTSLPSTEIPETVSDKTFTTSTVLIIVSKDLDDVTVTKSPKTETISESDIYKLEVDQETKEAEQYLTSTSSEEAKQDRVQPTSSILSVEDLSKKIEGLTDELYSTSTITVKEDKAQSTLGISLSSIDVQDVTLEEKVVTDQPDIQIPESSTKDTDVIETSRQPQVNVTDSTDEIVTSSIDLSELERIASVTEEPKAPVTVILVNGASEYTGKIIPSTLPSSGSGTDHDVSGQEASADITATYKPKGIDSIYATESPPESSDVTEQIEAESSSPLYVVGREIVSITSDISEPTDEPDIEIDPKESGEPSPSLLITSTESIEVDPDTEDSTPQLPVQTEEAEIVETEDTPFERVTPLPEIDIQISTSNNVDETELRITTQDPCRVNPCQQGGTCYARGSSSYVCTCMPGFSGELCEIATVERFVSKVK</sequence>
<feature type="compositionally biased region" description="Polar residues" evidence="3">
    <location>
        <begin position="99"/>
        <end position="116"/>
    </location>
</feature>
<evidence type="ECO:0000259" key="4">
    <source>
        <dbReference type="PROSITE" id="PS50026"/>
    </source>
</evidence>
<protein>
    <recommendedName>
        <fullName evidence="4">EGF-like domain-containing protein</fullName>
    </recommendedName>
</protein>
<feature type="region of interest" description="Disordered" evidence="3">
    <location>
        <begin position="284"/>
        <end position="338"/>
    </location>
</feature>
<dbReference type="Proteomes" id="UP001176940">
    <property type="component" value="Unassembled WGS sequence"/>
</dbReference>
<keyword evidence="2" id="KW-0245">EGF-like domain</keyword>
<feature type="disulfide bond" evidence="2">
    <location>
        <begin position="1661"/>
        <end position="1670"/>
    </location>
</feature>
<feature type="region of interest" description="Disordered" evidence="3">
    <location>
        <begin position="492"/>
        <end position="515"/>
    </location>
</feature>
<organism evidence="5 6">
    <name type="scientific">Ranitomeya imitator</name>
    <name type="common">mimic poison frog</name>
    <dbReference type="NCBI Taxonomy" id="111125"/>
    <lineage>
        <taxon>Eukaryota</taxon>
        <taxon>Metazoa</taxon>
        <taxon>Chordata</taxon>
        <taxon>Craniata</taxon>
        <taxon>Vertebrata</taxon>
        <taxon>Euteleostomi</taxon>
        <taxon>Amphibia</taxon>
        <taxon>Batrachia</taxon>
        <taxon>Anura</taxon>
        <taxon>Neobatrachia</taxon>
        <taxon>Hyloidea</taxon>
        <taxon>Dendrobatidae</taxon>
        <taxon>Dendrobatinae</taxon>
        <taxon>Ranitomeya</taxon>
    </lineage>
</organism>
<dbReference type="SMART" id="SM00181">
    <property type="entry name" value="EGF"/>
    <property type="match status" value="1"/>
</dbReference>
<dbReference type="PROSITE" id="PS00022">
    <property type="entry name" value="EGF_1"/>
    <property type="match status" value="1"/>
</dbReference>
<dbReference type="EMBL" id="CAUEEQ010033599">
    <property type="protein sequence ID" value="CAJ0951645.1"/>
    <property type="molecule type" value="Genomic_DNA"/>
</dbReference>
<feature type="non-terminal residue" evidence="5">
    <location>
        <position position="1683"/>
    </location>
</feature>
<comment type="caution">
    <text evidence="2">Lacks conserved residue(s) required for the propagation of feature annotation.</text>
</comment>
<accession>A0ABN9LV82</accession>
<evidence type="ECO:0000256" key="3">
    <source>
        <dbReference type="SAM" id="MobiDB-lite"/>
    </source>
</evidence>
<proteinExistence type="predicted"/>
<gene>
    <name evidence="5" type="ORF">RIMI_LOCUS13542146</name>
</gene>
<feature type="region of interest" description="Disordered" evidence="3">
    <location>
        <begin position="910"/>
        <end position="958"/>
    </location>
</feature>
<feature type="region of interest" description="Disordered" evidence="3">
    <location>
        <begin position="1474"/>
        <end position="1497"/>
    </location>
</feature>
<evidence type="ECO:0000313" key="6">
    <source>
        <dbReference type="Proteomes" id="UP001176940"/>
    </source>
</evidence>
<reference evidence="5" key="1">
    <citation type="submission" date="2023-07" db="EMBL/GenBank/DDBJ databases">
        <authorList>
            <person name="Stuckert A."/>
        </authorList>
    </citation>
    <scope>NUCLEOTIDE SEQUENCE</scope>
</reference>
<evidence type="ECO:0000256" key="1">
    <source>
        <dbReference type="ARBA" id="ARBA00023157"/>
    </source>
</evidence>
<feature type="region of interest" description="Disordered" evidence="3">
    <location>
        <begin position="99"/>
        <end position="125"/>
    </location>
</feature>
<dbReference type="InterPro" id="IPR000742">
    <property type="entry name" value="EGF"/>
</dbReference>